<dbReference type="InterPro" id="IPR051450">
    <property type="entry name" value="Gfo/Idh/MocA_Oxidoreductases"/>
</dbReference>
<dbReference type="OrthoDB" id="9772350at2"/>
<evidence type="ECO:0000313" key="3">
    <source>
        <dbReference type="EMBL" id="TDP93594.1"/>
    </source>
</evidence>
<dbReference type="EMBL" id="QAXS01000008">
    <property type="protein sequence ID" value="PTW00145.1"/>
    <property type="molecule type" value="Genomic_DNA"/>
</dbReference>
<dbReference type="PANTHER" id="PTHR43377">
    <property type="entry name" value="BILIVERDIN REDUCTASE A"/>
    <property type="match status" value="1"/>
</dbReference>
<dbReference type="AlphaFoldDB" id="A0A2T5RLL6"/>
<evidence type="ECO:0000313" key="2">
    <source>
        <dbReference type="EMBL" id="PTW00145.1"/>
    </source>
</evidence>
<dbReference type="RefSeq" id="WP_108139203.1">
    <property type="nucleotide sequence ID" value="NZ_QAXS01000008.1"/>
</dbReference>
<dbReference type="EMBL" id="SNXX01000012">
    <property type="protein sequence ID" value="TDP93594.1"/>
    <property type="molecule type" value="Genomic_DNA"/>
</dbReference>
<organism evidence="2 4">
    <name type="scientific">Halanaerobium saccharolyticum</name>
    <dbReference type="NCBI Taxonomy" id="43595"/>
    <lineage>
        <taxon>Bacteria</taxon>
        <taxon>Bacillati</taxon>
        <taxon>Bacillota</taxon>
        <taxon>Clostridia</taxon>
        <taxon>Halanaerobiales</taxon>
        <taxon>Halanaerobiaceae</taxon>
        <taxon>Halanaerobium</taxon>
    </lineage>
</organism>
<gene>
    <name evidence="3" type="ORF">C7957_11276</name>
    <name evidence="2" type="ORF">C8C76_10837</name>
</gene>
<feature type="domain" description="Gfo/Idh/MocA-like oxidoreductase N-terminal" evidence="1">
    <location>
        <begin position="5"/>
        <end position="122"/>
    </location>
</feature>
<dbReference type="Pfam" id="PF01408">
    <property type="entry name" value="GFO_IDH_MocA"/>
    <property type="match status" value="1"/>
</dbReference>
<evidence type="ECO:0000259" key="1">
    <source>
        <dbReference type="Pfam" id="PF01408"/>
    </source>
</evidence>
<dbReference type="Proteomes" id="UP000295176">
    <property type="component" value="Unassembled WGS sequence"/>
</dbReference>
<name>A0A2T5RLL6_9FIRM</name>
<proteinExistence type="predicted"/>
<dbReference type="Proteomes" id="UP000244089">
    <property type="component" value="Unassembled WGS sequence"/>
</dbReference>
<dbReference type="Gene3D" id="3.40.50.720">
    <property type="entry name" value="NAD(P)-binding Rossmann-like Domain"/>
    <property type="match status" value="1"/>
</dbReference>
<evidence type="ECO:0000313" key="5">
    <source>
        <dbReference type="Proteomes" id="UP000295176"/>
    </source>
</evidence>
<dbReference type="InterPro" id="IPR000683">
    <property type="entry name" value="Gfo/Idh/MocA-like_OxRdtase_N"/>
</dbReference>
<comment type="caution">
    <text evidence="2">The sequence shown here is derived from an EMBL/GenBank/DDBJ whole genome shotgun (WGS) entry which is preliminary data.</text>
</comment>
<sequence length="360" mass="41098">MSQIDFAIVGGGWRSKFYLRIARALPAQFKVCGMVVRDESKGQIIENKWGVSTYRNIDQLLKEKSPDFVVVAVSWSAAPKISIELAKRKIAILSETPPAPDLEGLIELYNLLQEYEARYQVAEQYHLQPLHAVRIGIVDSGLLGDQINQVQISVCHDYHAISLIRKFLGIKFENVKISAQKFETPLIAGPDFEGNPEIKQEKISEQTIATLDFGDKMALYDFSDDQYFSWIRDLRLLIRGERGEINNKRVKYLKDFKTPVEFDLKRMNAGEDGNLEGYYLKGILAGKDWIYKNPFIPGRITDDEIAIASCLKKMSSFVEGGKRFYSFAEAAQDHYLSLLIKESIDKNRTVESRQQPWAEQ</sequence>
<protein>
    <submittedName>
        <fullName evidence="2">Oxidoreductase family protein</fullName>
    </submittedName>
</protein>
<accession>A0A2T5RLL6</accession>
<dbReference type="GO" id="GO:0000166">
    <property type="term" value="F:nucleotide binding"/>
    <property type="evidence" value="ECO:0007669"/>
    <property type="project" value="InterPro"/>
</dbReference>
<evidence type="ECO:0000313" key="4">
    <source>
        <dbReference type="Proteomes" id="UP000244089"/>
    </source>
</evidence>
<dbReference type="PANTHER" id="PTHR43377:SF1">
    <property type="entry name" value="BILIVERDIN REDUCTASE A"/>
    <property type="match status" value="1"/>
</dbReference>
<dbReference type="InterPro" id="IPR036291">
    <property type="entry name" value="NAD(P)-bd_dom_sf"/>
</dbReference>
<dbReference type="SUPFAM" id="SSF51735">
    <property type="entry name" value="NAD(P)-binding Rossmann-fold domains"/>
    <property type="match status" value="1"/>
</dbReference>
<reference evidence="2 4" key="1">
    <citation type="submission" date="2018-04" db="EMBL/GenBank/DDBJ databases">
        <title>Subsurface microbial communities from deep shales in Ohio and West Virginia, USA.</title>
        <authorList>
            <person name="Wrighton K."/>
        </authorList>
    </citation>
    <scope>NUCLEOTIDE SEQUENCE [LARGE SCALE GENOMIC DNA]</scope>
    <source>
        <strain evidence="3 5">MSL 7</strain>
        <strain evidence="2 4">WC1</strain>
    </source>
</reference>